<evidence type="ECO:0000313" key="2">
    <source>
        <dbReference type="Proteomes" id="UP001232584"/>
    </source>
</evidence>
<organism evidence="1 2">
    <name type="scientific">Paraclostridium ghonii</name>
    <dbReference type="NCBI Taxonomy" id="29358"/>
    <lineage>
        <taxon>Bacteria</taxon>
        <taxon>Bacillati</taxon>
        <taxon>Bacillota</taxon>
        <taxon>Clostridia</taxon>
        <taxon>Peptostreptococcales</taxon>
        <taxon>Peptostreptococcaceae</taxon>
        <taxon>Paraclostridium</taxon>
    </lineage>
</organism>
<keyword evidence="2" id="KW-1185">Reference proteome</keyword>
<proteinExistence type="predicted"/>
<reference evidence="1 2" key="1">
    <citation type="submission" date="2023-07" db="EMBL/GenBank/DDBJ databases">
        <title>Genomic Encyclopedia of Type Strains, Phase IV (KMG-IV): sequencing the most valuable type-strain genomes for metagenomic binning, comparative biology and taxonomic classification.</title>
        <authorList>
            <person name="Goeker M."/>
        </authorList>
    </citation>
    <scope>NUCLEOTIDE SEQUENCE [LARGE SCALE GENOMIC DNA]</scope>
    <source>
        <strain evidence="1 2">DSM 15049</strain>
    </source>
</reference>
<dbReference type="RefSeq" id="WP_307508508.1">
    <property type="nucleotide sequence ID" value="NZ_BAAACE010000009.1"/>
</dbReference>
<dbReference type="Proteomes" id="UP001232584">
    <property type="component" value="Unassembled WGS sequence"/>
</dbReference>
<dbReference type="EMBL" id="JAUSWG010000011">
    <property type="protein sequence ID" value="MDQ0557461.1"/>
    <property type="molecule type" value="Genomic_DNA"/>
</dbReference>
<protein>
    <submittedName>
        <fullName evidence="1">Uncharacterized protein</fullName>
    </submittedName>
</protein>
<gene>
    <name evidence="1" type="ORF">QOZ92_002590</name>
</gene>
<accession>A0ABU0N2R9</accession>
<sequence length="119" mass="14293">MIPFKDEEEECFIEIKNPTEDIIKNIKEKIISRINRNEDFDNNDIIEYLIKELTNIKLTMSLQALLTQDISYECKMMLYYITEIYNEIQTEILCMVKMELMTQKLKKLKEEVALDMQQV</sequence>
<name>A0ABU0N2R9_9FIRM</name>
<comment type="caution">
    <text evidence="1">The sequence shown here is derived from an EMBL/GenBank/DDBJ whole genome shotgun (WGS) entry which is preliminary data.</text>
</comment>
<evidence type="ECO:0000313" key="1">
    <source>
        <dbReference type="EMBL" id="MDQ0557461.1"/>
    </source>
</evidence>